<feature type="signal peptide" evidence="2">
    <location>
        <begin position="1"/>
        <end position="16"/>
    </location>
</feature>
<dbReference type="Pfam" id="PF08246">
    <property type="entry name" value="Inhibitor_I29"/>
    <property type="match status" value="1"/>
</dbReference>
<dbReference type="InterPro" id="IPR013201">
    <property type="entry name" value="Prot_inhib_I29"/>
</dbReference>
<evidence type="ECO:0000259" key="4">
    <source>
        <dbReference type="SMART" id="SM00848"/>
    </source>
</evidence>
<dbReference type="AlphaFoldDB" id="A0A6A5GLF5"/>
<comment type="similarity">
    <text evidence="1">Belongs to the peptidase C1 family.</text>
</comment>
<dbReference type="KEGG" id="crq:GCK72_022035"/>
<feature type="domain" description="Peptidase C1A papain C-terminal" evidence="3">
    <location>
        <begin position="137"/>
        <end position="370"/>
    </location>
</feature>
<protein>
    <submittedName>
        <fullName evidence="5">Uncharacterized protein</fullName>
    </submittedName>
</protein>
<proteinExistence type="inferred from homology"/>
<dbReference type="SMART" id="SM00848">
    <property type="entry name" value="Inhibitor_I29"/>
    <property type="match status" value="1"/>
</dbReference>
<reference evidence="5 6" key="1">
    <citation type="submission" date="2019-12" db="EMBL/GenBank/DDBJ databases">
        <title>Chromosome-level assembly of the Caenorhabditis remanei genome.</title>
        <authorList>
            <person name="Teterina A.A."/>
            <person name="Willis J.H."/>
            <person name="Phillips P.C."/>
        </authorList>
    </citation>
    <scope>NUCLEOTIDE SEQUENCE [LARGE SCALE GENOMIC DNA]</scope>
    <source>
        <strain evidence="5 6">PX506</strain>
        <tissue evidence="5">Whole organism</tissue>
    </source>
</reference>
<feature type="domain" description="Cathepsin propeptide inhibitor" evidence="4">
    <location>
        <begin position="39"/>
        <end position="99"/>
    </location>
</feature>
<feature type="chain" id="PRO_5025622506" evidence="2">
    <location>
        <begin position="17"/>
        <end position="377"/>
    </location>
</feature>
<dbReference type="FunFam" id="3.90.70.10:FF:000103">
    <property type="entry name" value="Hypothetical LOC496748"/>
    <property type="match status" value="1"/>
</dbReference>
<dbReference type="PANTHER" id="PTHR12411">
    <property type="entry name" value="CYSTEINE PROTEASE FAMILY C1-RELATED"/>
    <property type="match status" value="1"/>
</dbReference>
<evidence type="ECO:0000313" key="6">
    <source>
        <dbReference type="Proteomes" id="UP000483820"/>
    </source>
</evidence>
<dbReference type="CDD" id="cd02248">
    <property type="entry name" value="Peptidase_C1A"/>
    <property type="match status" value="1"/>
</dbReference>
<sequence>MYFILVIPILFSLSKGLEVPDFFEINIDRDHPDKIYKAFEEFKVKYNRKYKNAAENQIRMQNFVKTFNKVDLLNKRSEEKGLTSQFGINKFSDLSSQEFKRRLLSSTHQNITGFLKNSRKLTFPRRHKRQAENSEEPPKDFDLRTETVNGRYIIGDVKDQGECSTCWVFAVTAVVETILAHSLGRFKSLSEQELCDCATDGTPGCRGGSLHWGVEYILGKGLAGAWEYPEYNQQRANKSGMCEAASSKRSFPPNKLEFYDLSENPEYEMRGVLNFWKSPVAVFFQVGTSFRNYRSGVLTYEDDCRTGPEIHWHAGAVVGYGEDRDRYGRSQKYWIVKNSWGTGQWGDDGYVKVIRGRNWCDIERGAVGAKMADSIHS</sequence>
<dbReference type="SUPFAM" id="SSF54001">
    <property type="entry name" value="Cysteine proteinases"/>
    <property type="match status" value="1"/>
</dbReference>
<dbReference type="Pfam" id="PF00112">
    <property type="entry name" value="Peptidase_C1"/>
    <property type="match status" value="1"/>
</dbReference>
<evidence type="ECO:0000256" key="1">
    <source>
        <dbReference type="ARBA" id="ARBA00008455"/>
    </source>
</evidence>
<accession>A0A6A5GLF5</accession>
<evidence type="ECO:0000256" key="2">
    <source>
        <dbReference type="SAM" id="SignalP"/>
    </source>
</evidence>
<dbReference type="GO" id="GO:0008234">
    <property type="term" value="F:cysteine-type peptidase activity"/>
    <property type="evidence" value="ECO:0007669"/>
    <property type="project" value="InterPro"/>
</dbReference>
<dbReference type="PRINTS" id="PR00705">
    <property type="entry name" value="PAPAIN"/>
</dbReference>
<dbReference type="RefSeq" id="XP_003094346.2">
    <property type="nucleotide sequence ID" value="XM_003094298.2"/>
</dbReference>
<dbReference type="GO" id="GO:0006508">
    <property type="term" value="P:proteolysis"/>
    <property type="evidence" value="ECO:0007669"/>
    <property type="project" value="InterPro"/>
</dbReference>
<dbReference type="InterPro" id="IPR038765">
    <property type="entry name" value="Papain-like_cys_pep_sf"/>
</dbReference>
<dbReference type="Proteomes" id="UP000483820">
    <property type="component" value="Chromosome V"/>
</dbReference>
<dbReference type="GeneID" id="9812957"/>
<dbReference type="InterPro" id="IPR000668">
    <property type="entry name" value="Peptidase_C1A_C"/>
</dbReference>
<evidence type="ECO:0000259" key="3">
    <source>
        <dbReference type="SMART" id="SM00645"/>
    </source>
</evidence>
<keyword evidence="2" id="KW-0732">Signal</keyword>
<dbReference type="EMBL" id="WUAV01000005">
    <property type="protein sequence ID" value="KAF1755466.1"/>
    <property type="molecule type" value="Genomic_DNA"/>
</dbReference>
<dbReference type="InterPro" id="IPR039417">
    <property type="entry name" value="Peptidase_C1A_papain-like"/>
</dbReference>
<evidence type="ECO:0000313" key="5">
    <source>
        <dbReference type="EMBL" id="KAF1755466.1"/>
    </source>
</evidence>
<gene>
    <name evidence="5" type="ORF">GCK72_022035</name>
</gene>
<dbReference type="InterPro" id="IPR013128">
    <property type="entry name" value="Peptidase_C1A"/>
</dbReference>
<dbReference type="SMART" id="SM00645">
    <property type="entry name" value="Pept_C1"/>
    <property type="match status" value="1"/>
</dbReference>
<name>A0A6A5GLF5_CAERE</name>
<dbReference type="CTD" id="9812957"/>
<dbReference type="Gene3D" id="3.90.70.10">
    <property type="entry name" value="Cysteine proteinases"/>
    <property type="match status" value="1"/>
</dbReference>
<comment type="caution">
    <text evidence="5">The sequence shown here is derived from an EMBL/GenBank/DDBJ whole genome shotgun (WGS) entry which is preliminary data.</text>
</comment>
<organism evidence="5 6">
    <name type="scientific">Caenorhabditis remanei</name>
    <name type="common">Caenorhabditis vulgaris</name>
    <dbReference type="NCBI Taxonomy" id="31234"/>
    <lineage>
        <taxon>Eukaryota</taxon>
        <taxon>Metazoa</taxon>
        <taxon>Ecdysozoa</taxon>
        <taxon>Nematoda</taxon>
        <taxon>Chromadorea</taxon>
        <taxon>Rhabditida</taxon>
        <taxon>Rhabditina</taxon>
        <taxon>Rhabditomorpha</taxon>
        <taxon>Rhabditoidea</taxon>
        <taxon>Rhabditidae</taxon>
        <taxon>Peloderinae</taxon>
        <taxon>Caenorhabditis</taxon>
    </lineage>
</organism>